<evidence type="ECO:0000256" key="5">
    <source>
        <dbReference type="ARBA" id="ARBA00023014"/>
    </source>
</evidence>
<dbReference type="Gene3D" id="1.10.150.120">
    <property type="entry name" value="[2Fe-2S]-binding domain"/>
    <property type="match status" value="1"/>
</dbReference>
<dbReference type="PROSITE" id="PS00197">
    <property type="entry name" value="2FE2S_FER_1"/>
    <property type="match status" value="1"/>
</dbReference>
<dbReference type="InterPro" id="IPR001041">
    <property type="entry name" value="2Fe-2S_ferredoxin-type"/>
</dbReference>
<dbReference type="PROSITE" id="PS51085">
    <property type="entry name" value="2FE2S_FER_2"/>
    <property type="match status" value="1"/>
</dbReference>
<keyword evidence="2" id="KW-0479">Metal-binding</keyword>
<dbReference type="Pfam" id="PF00111">
    <property type="entry name" value="Fer2"/>
    <property type="match status" value="1"/>
</dbReference>
<dbReference type="InterPro" id="IPR006058">
    <property type="entry name" value="2Fe2S_fd_BS"/>
</dbReference>
<dbReference type="EMBL" id="CP114029">
    <property type="protein sequence ID" value="WAP67728.1"/>
    <property type="molecule type" value="Genomic_DNA"/>
</dbReference>
<organism evidence="7 8">
    <name type="scientific">Jiella pelagia</name>
    <dbReference type="NCBI Taxonomy" id="2986949"/>
    <lineage>
        <taxon>Bacteria</taxon>
        <taxon>Pseudomonadati</taxon>
        <taxon>Pseudomonadota</taxon>
        <taxon>Alphaproteobacteria</taxon>
        <taxon>Hyphomicrobiales</taxon>
        <taxon>Aurantimonadaceae</taxon>
        <taxon>Jiella</taxon>
    </lineage>
</organism>
<keyword evidence="4" id="KW-0408">Iron</keyword>
<dbReference type="RefSeq" id="WP_268880192.1">
    <property type="nucleotide sequence ID" value="NZ_CP114029.1"/>
</dbReference>
<gene>
    <name evidence="7" type="ORF">OH818_19950</name>
</gene>
<reference evidence="7" key="1">
    <citation type="submission" date="2022-12" db="EMBL/GenBank/DDBJ databases">
        <title>Jiella pelagia sp. nov., isolated from phosphonate enriched culture of Northwest Pacific surface seawater.</title>
        <authorList>
            <person name="Shin D.Y."/>
            <person name="Hwang C.Y."/>
        </authorList>
    </citation>
    <scope>NUCLEOTIDE SEQUENCE</scope>
    <source>
        <strain evidence="7">HL-NP1</strain>
    </source>
</reference>
<dbReference type="Proteomes" id="UP001164020">
    <property type="component" value="Chromosome"/>
</dbReference>
<keyword evidence="3" id="KW-0560">Oxidoreductase</keyword>
<dbReference type="Pfam" id="PF01799">
    <property type="entry name" value="Fer2_2"/>
    <property type="match status" value="1"/>
</dbReference>
<dbReference type="InterPro" id="IPR051452">
    <property type="entry name" value="Diverse_Oxidoreductases"/>
</dbReference>
<feature type="domain" description="2Fe-2S ferredoxin-type" evidence="6">
    <location>
        <begin position="9"/>
        <end position="85"/>
    </location>
</feature>
<sequence length="174" mass="18470">MTQSFRDRIDLEMTVNGEEVELTVPAGRHLIDVLRLDLGLTGSHVGCEHGVCGACTLIVDGSAVRGCLTLAAQLQGCEVWTIEGLTEGGVIGDLQKAFVERNALQCGYCTPGMLASAKALIEADGVPSRETIREHMSGNYCRCTGYEAIVDAIETVARQRAGETEPQARSGATS</sequence>
<dbReference type="InterPro" id="IPR036010">
    <property type="entry name" value="2Fe-2S_ferredoxin-like_sf"/>
</dbReference>
<dbReference type="SUPFAM" id="SSF54292">
    <property type="entry name" value="2Fe-2S ferredoxin-like"/>
    <property type="match status" value="1"/>
</dbReference>
<dbReference type="PANTHER" id="PTHR44379:SF8">
    <property type="entry name" value="XANTHINE DEHYDROGENASE IRON-SULFUR-BINDING SUBUNIT XDHC-RELATED"/>
    <property type="match status" value="1"/>
</dbReference>
<evidence type="ECO:0000313" key="8">
    <source>
        <dbReference type="Proteomes" id="UP001164020"/>
    </source>
</evidence>
<keyword evidence="8" id="KW-1185">Reference proteome</keyword>
<evidence type="ECO:0000259" key="6">
    <source>
        <dbReference type="PROSITE" id="PS51085"/>
    </source>
</evidence>
<dbReference type="InterPro" id="IPR002888">
    <property type="entry name" value="2Fe-2S-bd"/>
</dbReference>
<evidence type="ECO:0000313" key="7">
    <source>
        <dbReference type="EMBL" id="WAP67728.1"/>
    </source>
</evidence>
<dbReference type="Gene3D" id="3.10.20.30">
    <property type="match status" value="1"/>
</dbReference>
<proteinExistence type="predicted"/>
<keyword evidence="5" id="KW-0411">Iron-sulfur</keyword>
<evidence type="ECO:0000256" key="1">
    <source>
        <dbReference type="ARBA" id="ARBA00022714"/>
    </source>
</evidence>
<dbReference type="PANTHER" id="PTHR44379">
    <property type="entry name" value="OXIDOREDUCTASE WITH IRON-SULFUR SUBUNIT"/>
    <property type="match status" value="1"/>
</dbReference>
<evidence type="ECO:0000256" key="2">
    <source>
        <dbReference type="ARBA" id="ARBA00022723"/>
    </source>
</evidence>
<protein>
    <submittedName>
        <fullName evidence="7">(2Fe-2S)-binding protein</fullName>
    </submittedName>
</protein>
<dbReference type="InterPro" id="IPR036884">
    <property type="entry name" value="2Fe-2S-bd_dom_sf"/>
</dbReference>
<dbReference type="CDD" id="cd00207">
    <property type="entry name" value="fer2"/>
    <property type="match status" value="1"/>
</dbReference>
<dbReference type="SUPFAM" id="SSF47741">
    <property type="entry name" value="CO dehydrogenase ISP C-domain like"/>
    <property type="match status" value="1"/>
</dbReference>
<evidence type="ECO:0000256" key="3">
    <source>
        <dbReference type="ARBA" id="ARBA00023002"/>
    </source>
</evidence>
<dbReference type="InterPro" id="IPR012675">
    <property type="entry name" value="Beta-grasp_dom_sf"/>
</dbReference>
<evidence type="ECO:0000256" key="4">
    <source>
        <dbReference type="ARBA" id="ARBA00023004"/>
    </source>
</evidence>
<name>A0ABY7BVP8_9HYPH</name>
<keyword evidence="1" id="KW-0001">2Fe-2S</keyword>
<accession>A0ABY7BVP8</accession>